<evidence type="ECO:0000259" key="4">
    <source>
        <dbReference type="PROSITE" id="PS00624"/>
    </source>
</evidence>
<dbReference type="OrthoDB" id="4219794at2759"/>
<accession>A0A0F4YKI1</accession>
<dbReference type="SUPFAM" id="SSF54373">
    <property type="entry name" value="FAD-linked reductases, C-terminal domain"/>
    <property type="match status" value="1"/>
</dbReference>
<dbReference type="EMBL" id="LASV01000463">
    <property type="protein sequence ID" value="KKA18376.1"/>
    <property type="molecule type" value="Genomic_DNA"/>
</dbReference>
<proteinExistence type="inferred from homology"/>
<evidence type="ECO:0000313" key="5">
    <source>
        <dbReference type="EMBL" id="KKA18376.1"/>
    </source>
</evidence>
<dbReference type="Pfam" id="PF00732">
    <property type="entry name" value="GMC_oxred_N"/>
    <property type="match status" value="1"/>
</dbReference>
<evidence type="ECO:0000256" key="3">
    <source>
        <dbReference type="SAM" id="MobiDB-lite"/>
    </source>
</evidence>
<feature type="compositionally biased region" description="Polar residues" evidence="3">
    <location>
        <begin position="45"/>
        <end position="62"/>
    </location>
</feature>
<comment type="similarity">
    <text evidence="1">Belongs to the GMC oxidoreductase family.</text>
</comment>
<dbReference type="InterPro" id="IPR036188">
    <property type="entry name" value="FAD/NAD-bd_sf"/>
</dbReference>
<feature type="domain" description="Glucose-methanol-choline oxidoreductase N-terminal" evidence="4">
    <location>
        <begin position="131"/>
        <end position="145"/>
    </location>
</feature>
<evidence type="ECO:0000256" key="2">
    <source>
        <dbReference type="PIRSR" id="PIRSR000137-2"/>
    </source>
</evidence>
<protein>
    <submittedName>
        <fullName evidence="5">Aryl-alcohol dehydrogenase</fullName>
    </submittedName>
</protein>
<dbReference type="Proteomes" id="UP000053958">
    <property type="component" value="Unassembled WGS sequence"/>
</dbReference>
<dbReference type="PROSITE" id="PS00624">
    <property type="entry name" value="GMC_OXRED_2"/>
    <property type="match status" value="1"/>
</dbReference>
<feature type="binding site" evidence="2">
    <location>
        <position position="90"/>
    </location>
    <ligand>
        <name>FAD</name>
        <dbReference type="ChEBI" id="CHEBI:57692"/>
    </ligand>
</feature>
<dbReference type="InterPro" id="IPR007867">
    <property type="entry name" value="GMC_OxRtase_C"/>
</dbReference>
<dbReference type="GO" id="GO:0050660">
    <property type="term" value="F:flavin adenine dinucleotide binding"/>
    <property type="evidence" value="ECO:0007669"/>
    <property type="project" value="InterPro"/>
</dbReference>
<dbReference type="InterPro" id="IPR000172">
    <property type="entry name" value="GMC_OxRdtase_N"/>
</dbReference>
<dbReference type="PIRSF" id="PIRSF000137">
    <property type="entry name" value="Alcohol_oxidase"/>
    <property type="match status" value="1"/>
</dbReference>
<sequence length="465" mass="50336">RSWGTSGPVHVSFGGQAGWYTPFNKAWPKAFEVLNQPSIGDPLSGESSGPFQNPGTIHGQTRQRSHAGVAYYNDEVAKRPNLRVVTEVMVEKVLFEKGDDSSITATGVLATTADGIKRTIPAAREVILAAGALNTPKILELSGIGDARLLQPLGIDVLVNNPNVGENFQDHGFVAFSWEVAGPQSSSDCVREPDVRDALMQLYQNGGAGPLGVQSLASSFLPVPDVGELDALLHRYLDDDEKSYNKQFPAKQRQYELLRELLLKPGEPSSQTTFAPFQISPQRGPSLKKIFGMQEPGEYVSIATALNYPFSRGSVHIQSADPQQKPGLDLGLLSHPLDLELHARQVLWAEKIAQTGPFAVLLKKDGRRLHLPTSTSTSTSTSTPIDLETAKKLTTERILPHYHASGTCAMMPRELGGVVDDRLTVYGTTNVRVVDASVFPLIPRGNIQTDVYAVAEGAADIIAQQ</sequence>
<keyword evidence="6" id="KW-1185">Reference proteome</keyword>
<dbReference type="GeneID" id="25319951"/>
<feature type="region of interest" description="Disordered" evidence="3">
    <location>
        <begin position="42"/>
        <end position="64"/>
    </location>
</feature>
<feature type="non-terminal residue" evidence="5">
    <location>
        <position position="1"/>
    </location>
</feature>
<dbReference type="STRING" id="1408163.A0A0F4YKI1"/>
<evidence type="ECO:0000313" key="6">
    <source>
        <dbReference type="Proteomes" id="UP000053958"/>
    </source>
</evidence>
<dbReference type="PANTHER" id="PTHR11552:SF210">
    <property type="entry name" value="GLUCOSE-METHANOL-CHOLINE OXIDOREDUCTASE N-TERMINAL DOMAIN-CONTAINING PROTEIN-RELATED"/>
    <property type="match status" value="1"/>
</dbReference>
<dbReference type="GO" id="GO:0016614">
    <property type="term" value="F:oxidoreductase activity, acting on CH-OH group of donors"/>
    <property type="evidence" value="ECO:0007669"/>
    <property type="project" value="InterPro"/>
</dbReference>
<gene>
    <name evidence="5" type="ORF">T310_7681</name>
</gene>
<reference evidence="5 6" key="1">
    <citation type="submission" date="2015-04" db="EMBL/GenBank/DDBJ databases">
        <authorList>
            <person name="Heijne W.H."/>
            <person name="Fedorova N.D."/>
            <person name="Nierman W.C."/>
            <person name="Vollebregt A.W."/>
            <person name="Zhao Z."/>
            <person name="Wu L."/>
            <person name="Kumar M."/>
            <person name="Stam H."/>
            <person name="van den Berg M.A."/>
            <person name="Pel H.J."/>
        </authorList>
    </citation>
    <scope>NUCLEOTIDE SEQUENCE [LARGE SCALE GENOMIC DNA]</scope>
    <source>
        <strain evidence="5 6">CBS 393.64</strain>
    </source>
</reference>
<dbReference type="InterPro" id="IPR012132">
    <property type="entry name" value="GMC_OxRdtase"/>
</dbReference>
<dbReference type="Gene3D" id="3.30.560.10">
    <property type="entry name" value="Glucose Oxidase, domain 3"/>
    <property type="match status" value="1"/>
</dbReference>
<comment type="cofactor">
    <cofactor evidence="2">
        <name>FAD</name>
        <dbReference type="ChEBI" id="CHEBI:57692"/>
    </cofactor>
</comment>
<keyword evidence="2" id="KW-0285">Flavoprotein</keyword>
<keyword evidence="2" id="KW-0274">FAD</keyword>
<dbReference type="Pfam" id="PF05199">
    <property type="entry name" value="GMC_oxred_C"/>
    <property type="match status" value="1"/>
</dbReference>
<organism evidence="5 6">
    <name type="scientific">Rasamsonia emersonii (strain ATCC 16479 / CBS 393.64 / IMI 116815)</name>
    <dbReference type="NCBI Taxonomy" id="1408163"/>
    <lineage>
        <taxon>Eukaryota</taxon>
        <taxon>Fungi</taxon>
        <taxon>Dikarya</taxon>
        <taxon>Ascomycota</taxon>
        <taxon>Pezizomycotina</taxon>
        <taxon>Eurotiomycetes</taxon>
        <taxon>Eurotiomycetidae</taxon>
        <taxon>Eurotiales</taxon>
        <taxon>Trichocomaceae</taxon>
        <taxon>Rasamsonia</taxon>
    </lineage>
</organism>
<dbReference type="RefSeq" id="XP_013324988.1">
    <property type="nucleotide sequence ID" value="XM_013469534.1"/>
</dbReference>
<dbReference type="SUPFAM" id="SSF51905">
    <property type="entry name" value="FAD/NAD(P)-binding domain"/>
    <property type="match status" value="1"/>
</dbReference>
<dbReference type="AlphaFoldDB" id="A0A0F4YKI1"/>
<dbReference type="PANTHER" id="PTHR11552">
    <property type="entry name" value="GLUCOSE-METHANOL-CHOLINE GMC OXIDOREDUCTASE"/>
    <property type="match status" value="1"/>
</dbReference>
<comment type="caution">
    <text evidence="5">The sequence shown here is derived from an EMBL/GenBank/DDBJ whole genome shotgun (WGS) entry which is preliminary data.</text>
</comment>
<dbReference type="Gene3D" id="3.50.50.60">
    <property type="entry name" value="FAD/NAD(P)-binding domain"/>
    <property type="match status" value="1"/>
</dbReference>
<evidence type="ECO:0000256" key="1">
    <source>
        <dbReference type="ARBA" id="ARBA00010790"/>
    </source>
</evidence>
<name>A0A0F4YKI1_RASE3</name>